<proteinExistence type="predicted"/>
<accession>A0A3P3YE29</accession>
<name>A0A3P3YE29_PLABS</name>
<keyword evidence="2" id="KW-0496">Mitochondrion</keyword>
<geneLocation type="mitochondrion" evidence="2"/>
<feature type="region of interest" description="Disordered" evidence="1">
    <location>
        <begin position="1"/>
        <end position="55"/>
    </location>
</feature>
<evidence type="ECO:0000256" key="1">
    <source>
        <dbReference type="SAM" id="MobiDB-lite"/>
    </source>
</evidence>
<evidence type="ECO:0000313" key="3">
    <source>
        <dbReference type="Proteomes" id="UP000290189"/>
    </source>
</evidence>
<dbReference type="EMBL" id="OVEO01000009">
    <property type="protein sequence ID" value="SPQ98428.1"/>
    <property type="molecule type" value="Genomic_DNA"/>
</dbReference>
<feature type="compositionally biased region" description="Basic and acidic residues" evidence="1">
    <location>
        <begin position="11"/>
        <end position="21"/>
    </location>
</feature>
<evidence type="ECO:0000313" key="2">
    <source>
        <dbReference type="EMBL" id="SPQ98428.1"/>
    </source>
</evidence>
<dbReference type="Proteomes" id="UP000290189">
    <property type="component" value="Unassembled WGS sequence"/>
</dbReference>
<feature type="compositionally biased region" description="Low complexity" evidence="1">
    <location>
        <begin position="22"/>
        <end position="31"/>
    </location>
</feature>
<gene>
    <name evidence="2" type="ORF">PLBR_LOCUS5643</name>
</gene>
<sequence length="193" mass="22626">MARRRRASSRPSREARSETERSTSPSPGPTRDPFSGRRKEPLPQGPIAEYLSQENVRAAMTPQRNALRSEMKTLCAAYYSDEYLLHRDDLNEEDVDQYSYNHTNLMIKTEIARRRDDPEIRHHQEGSQVRRKNRKGPIVAQNPDSKKFTFIANLCDELCDDDDDDEDYTWVHPDLVKMTARHIKRAKQELRNR</sequence>
<protein>
    <submittedName>
        <fullName evidence="2">Uncharacterized protein</fullName>
    </submittedName>
</protein>
<dbReference type="AlphaFoldDB" id="A0A3P3YE29"/>
<feature type="region of interest" description="Disordered" evidence="1">
    <location>
        <begin position="114"/>
        <end position="142"/>
    </location>
</feature>
<feature type="compositionally biased region" description="Basic and acidic residues" evidence="1">
    <location>
        <begin position="114"/>
        <end position="125"/>
    </location>
</feature>
<organism evidence="2 3">
    <name type="scientific">Plasmodiophora brassicae</name>
    <name type="common">Clubroot disease agent</name>
    <dbReference type="NCBI Taxonomy" id="37360"/>
    <lineage>
        <taxon>Eukaryota</taxon>
        <taxon>Sar</taxon>
        <taxon>Rhizaria</taxon>
        <taxon>Endomyxa</taxon>
        <taxon>Phytomyxea</taxon>
        <taxon>Plasmodiophorida</taxon>
        <taxon>Plasmodiophoridae</taxon>
        <taxon>Plasmodiophora</taxon>
    </lineage>
</organism>
<reference evidence="2 3" key="1">
    <citation type="submission" date="2018-03" db="EMBL/GenBank/DDBJ databases">
        <authorList>
            <person name="Fogelqvist J."/>
        </authorList>
    </citation>
    <scope>NUCLEOTIDE SEQUENCE [LARGE SCALE GENOMIC DNA]</scope>
</reference>